<evidence type="ECO:0000256" key="3">
    <source>
        <dbReference type="ARBA" id="ARBA00022490"/>
    </source>
</evidence>
<feature type="zinc finger region" description="FLZ-type" evidence="6">
    <location>
        <begin position="57"/>
        <end position="101"/>
    </location>
</feature>
<feature type="compositionally biased region" description="Pro residues" evidence="7">
    <location>
        <begin position="122"/>
        <end position="132"/>
    </location>
</feature>
<evidence type="ECO:0000259" key="8">
    <source>
        <dbReference type="PROSITE" id="PS51795"/>
    </source>
</evidence>
<evidence type="ECO:0000256" key="1">
    <source>
        <dbReference type="ARBA" id="ARBA00004496"/>
    </source>
</evidence>
<name>A0ABP0YFP3_9ROSI</name>
<protein>
    <recommendedName>
        <fullName evidence="8">FLZ-type domain-containing protein</fullName>
    </recommendedName>
</protein>
<dbReference type="EMBL" id="OZ021737">
    <property type="protein sequence ID" value="CAK9318505.1"/>
    <property type="molecule type" value="Genomic_DNA"/>
</dbReference>
<dbReference type="PROSITE" id="PS51795">
    <property type="entry name" value="ZF_FLZ"/>
    <property type="match status" value="1"/>
</dbReference>
<feature type="region of interest" description="Disordered" evidence="7">
    <location>
        <begin position="116"/>
        <end position="145"/>
    </location>
</feature>
<dbReference type="Proteomes" id="UP001642487">
    <property type="component" value="Chromosome 3"/>
</dbReference>
<evidence type="ECO:0000313" key="10">
    <source>
        <dbReference type="Proteomes" id="UP001642487"/>
    </source>
</evidence>
<proteinExistence type="inferred from homology"/>
<keyword evidence="4" id="KW-0479">Metal-binding</keyword>
<evidence type="ECO:0000256" key="7">
    <source>
        <dbReference type="SAM" id="MobiDB-lite"/>
    </source>
</evidence>
<comment type="subcellular location">
    <subcellularLocation>
        <location evidence="1">Cytoplasm</location>
    </subcellularLocation>
</comment>
<organism evidence="9 10">
    <name type="scientific">Citrullus colocynthis</name>
    <name type="common">colocynth</name>
    <dbReference type="NCBI Taxonomy" id="252529"/>
    <lineage>
        <taxon>Eukaryota</taxon>
        <taxon>Viridiplantae</taxon>
        <taxon>Streptophyta</taxon>
        <taxon>Embryophyta</taxon>
        <taxon>Tracheophyta</taxon>
        <taxon>Spermatophyta</taxon>
        <taxon>Magnoliopsida</taxon>
        <taxon>eudicotyledons</taxon>
        <taxon>Gunneridae</taxon>
        <taxon>Pentapetalae</taxon>
        <taxon>rosids</taxon>
        <taxon>fabids</taxon>
        <taxon>Cucurbitales</taxon>
        <taxon>Cucurbitaceae</taxon>
        <taxon>Benincaseae</taxon>
        <taxon>Citrullus</taxon>
    </lineage>
</organism>
<gene>
    <name evidence="9" type="ORF">CITCOLO1_LOCUS10474</name>
</gene>
<keyword evidence="5" id="KW-0863">Zinc-finger</keyword>
<sequence>MVGLSVILETRKLHVVADSTPQVIDKTTLMMINNNHHRRRRHSASSSSSSSSSKTPRFLDRCFLCAQKLLPGKDIYMYKGNKGFCSEECRCRQIFMDEEETMVDTGNCSFAAVINPQTTAPSPSPSPPPSRLPKPTKNHAPGFAY</sequence>
<dbReference type="PANTHER" id="PTHR33059">
    <property type="entry name" value="FCS-LIKE ZINC FINGER 5"/>
    <property type="match status" value="1"/>
</dbReference>
<dbReference type="Pfam" id="PF04570">
    <property type="entry name" value="zf-FLZ"/>
    <property type="match status" value="1"/>
</dbReference>
<evidence type="ECO:0000256" key="4">
    <source>
        <dbReference type="ARBA" id="ARBA00022723"/>
    </source>
</evidence>
<evidence type="ECO:0000313" key="9">
    <source>
        <dbReference type="EMBL" id="CAK9318505.1"/>
    </source>
</evidence>
<keyword evidence="5" id="KW-0862">Zinc</keyword>
<evidence type="ECO:0000256" key="6">
    <source>
        <dbReference type="PROSITE-ProRule" id="PRU01131"/>
    </source>
</evidence>
<accession>A0ABP0YFP3</accession>
<dbReference type="InterPro" id="IPR007650">
    <property type="entry name" value="Zf-FLZ_dom"/>
</dbReference>
<evidence type="ECO:0000256" key="5">
    <source>
        <dbReference type="ARBA" id="ARBA00022771"/>
    </source>
</evidence>
<keyword evidence="3" id="KW-0963">Cytoplasm</keyword>
<evidence type="ECO:0000256" key="2">
    <source>
        <dbReference type="ARBA" id="ARBA00009374"/>
    </source>
</evidence>
<reference evidence="9 10" key="1">
    <citation type="submission" date="2024-03" db="EMBL/GenBank/DDBJ databases">
        <authorList>
            <person name="Gkanogiannis A."/>
            <person name="Becerra Lopez-Lavalle L."/>
        </authorList>
    </citation>
    <scope>NUCLEOTIDE SEQUENCE [LARGE SCALE GENOMIC DNA]</scope>
</reference>
<feature type="region of interest" description="Disordered" evidence="7">
    <location>
        <begin position="36"/>
        <end position="56"/>
    </location>
</feature>
<comment type="similarity">
    <text evidence="2">Belongs to the FLZ family.</text>
</comment>
<feature type="compositionally biased region" description="Low complexity" evidence="7">
    <location>
        <begin position="44"/>
        <end position="53"/>
    </location>
</feature>
<feature type="domain" description="FLZ-type" evidence="8">
    <location>
        <begin position="57"/>
        <end position="101"/>
    </location>
</feature>
<keyword evidence="10" id="KW-1185">Reference proteome</keyword>
<dbReference type="PANTHER" id="PTHR33059:SF84">
    <property type="entry name" value="FCS-LIKE ZINC FINGER 15"/>
    <property type="match status" value="1"/>
</dbReference>